<reference evidence="1 2" key="1">
    <citation type="submission" date="2024-04" db="EMBL/GenBank/DDBJ databases">
        <title>Polymorphospora sp. isolated from Baiyangdian Lake in Xiong'an New Area.</title>
        <authorList>
            <person name="Zhang X."/>
            <person name="Liu J."/>
        </authorList>
    </citation>
    <scope>NUCLEOTIDE SEQUENCE [LARGE SCALE GENOMIC DNA]</scope>
    <source>
        <strain evidence="1 2">2-325</strain>
    </source>
</reference>
<protein>
    <recommendedName>
        <fullName evidence="3">Beta-ketoacyl-[acyl-carrier-protein] synthase III N-terminal domain-containing protein</fullName>
    </recommendedName>
</protein>
<organism evidence="1 2">
    <name type="scientific">Polymorphospora lycopeni</name>
    <dbReference type="NCBI Taxonomy" id="3140240"/>
    <lineage>
        <taxon>Bacteria</taxon>
        <taxon>Bacillati</taxon>
        <taxon>Actinomycetota</taxon>
        <taxon>Actinomycetes</taxon>
        <taxon>Micromonosporales</taxon>
        <taxon>Micromonosporaceae</taxon>
        <taxon>Polymorphospora</taxon>
    </lineage>
</organism>
<dbReference type="SUPFAM" id="SSF53901">
    <property type="entry name" value="Thiolase-like"/>
    <property type="match status" value="1"/>
</dbReference>
<keyword evidence="2" id="KW-1185">Reference proteome</keyword>
<proteinExistence type="predicted"/>
<name>A0ABV5CVT2_9ACTN</name>
<accession>A0ABV5CVT2</accession>
<dbReference type="Proteomes" id="UP001582793">
    <property type="component" value="Unassembled WGS sequence"/>
</dbReference>
<dbReference type="Gene3D" id="3.40.47.10">
    <property type="match status" value="2"/>
</dbReference>
<sequence length="302" mass="30705">MADIHLSSISYVHGDPRPVAGLGEPGCDDERLSQDGLRDYRETTASSLEMACDVGAKTLAAAGASPDFVLYATETPQEGEDALSTNARLAVALGIPGTVVLNLAGHGCGNLGLLVQVADALLSRHPAGSALIVTADRVASGRGRMMTGPLSVLSDGAAAVLATREAPAARPALRVHGVAVRTDAQGGTADVSPAGQRRTVLLGRSAAAGLKEVTGLGPRDYTHALFNNYRLSSQRFLAGAAGFAAAQLVPGPVADHGHSFAADLLVNCALFARAGTFEPGARLALSATGPNSWALIDVEVVG</sequence>
<dbReference type="EMBL" id="JBCGDC010000079">
    <property type="protein sequence ID" value="MFB6396113.1"/>
    <property type="molecule type" value="Genomic_DNA"/>
</dbReference>
<evidence type="ECO:0008006" key="3">
    <source>
        <dbReference type="Google" id="ProtNLM"/>
    </source>
</evidence>
<dbReference type="InterPro" id="IPR016039">
    <property type="entry name" value="Thiolase-like"/>
</dbReference>
<gene>
    <name evidence="1" type="ORF">AAFH96_23825</name>
</gene>
<comment type="caution">
    <text evidence="1">The sequence shown here is derived from an EMBL/GenBank/DDBJ whole genome shotgun (WGS) entry which is preliminary data.</text>
</comment>
<evidence type="ECO:0000313" key="1">
    <source>
        <dbReference type="EMBL" id="MFB6396113.1"/>
    </source>
</evidence>
<evidence type="ECO:0000313" key="2">
    <source>
        <dbReference type="Proteomes" id="UP001582793"/>
    </source>
</evidence>
<dbReference type="RefSeq" id="WP_375735674.1">
    <property type="nucleotide sequence ID" value="NZ_JBCGDC010000079.1"/>
</dbReference>